<accession>A0A411YE60</accession>
<organism evidence="3 4">
    <name type="scientific">Egibacter rhizosphaerae</name>
    <dbReference type="NCBI Taxonomy" id="1670831"/>
    <lineage>
        <taxon>Bacteria</taxon>
        <taxon>Bacillati</taxon>
        <taxon>Actinomycetota</taxon>
        <taxon>Nitriliruptoria</taxon>
        <taxon>Egibacterales</taxon>
        <taxon>Egibacteraceae</taxon>
        <taxon>Egibacter</taxon>
    </lineage>
</organism>
<dbReference type="Proteomes" id="UP000291469">
    <property type="component" value="Chromosome"/>
</dbReference>
<feature type="transmembrane region" description="Helical" evidence="2">
    <location>
        <begin position="378"/>
        <end position="397"/>
    </location>
</feature>
<gene>
    <name evidence="3" type="ORF">ER308_08260</name>
</gene>
<name>A0A411YE60_9ACTN</name>
<evidence type="ECO:0000256" key="2">
    <source>
        <dbReference type="SAM" id="Phobius"/>
    </source>
</evidence>
<feature type="transmembrane region" description="Helical" evidence="2">
    <location>
        <begin position="248"/>
        <end position="269"/>
    </location>
</feature>
<feature type="transmembrane region" description="Helical" evidence="2">
    <location>
        <begin position="21"/>
        <end position="44"/>
    </location>
</feature>
<feature type="transmembrane region" description="Helical" evidence="2">
    <location>
        <begin position="444"/>
        <end position="462"/>
    </location>
</feature>
<dbReference type="EMBL" id="CP036402">
    <property type="protein sequence ID" value="QBI19543.1"/>
    <property type="molecule type" value="Genomic_DNA"/>
</dbReference>
<dbReference type="PANTHER" id="PTHR31610:SF0">
    <property type="entry name" value="SLC26A_SULP TRANSPORTER DOMAIN-CONTAINING PROTEIN"/>
    <property type="match status" value="1"/>
</dbReference>
<feature type="transmembrane region" description="Helical" evidence="2">
    <location>
        <begin position="150"/>
        <end position="170"/>
    </location>
</feature>
<dbReference type="KEGG" id="erz:ER308_08260"/>
<feature type="transmembrane region" description="Helical" evidence="2">
    <location>
        <begin position="117"/>
        <end position="138"/>
    </location>
</feature>
<feature type="transmembrane region" description="Helical" evidence="2">
    <location>
        <begin position="84"/>
        <end position="105"/>
    </location>
</feature>
<feature type="transmembrane region" description="Helical" evidence="2">
    <location>
        <begin position="176"/>
        <end position="195"/>
    </location>
</feature>
<feature type="transmembrane region" description="Helical" evidence="2">
    <location>
        <begin position="50"/>
        <end position="72"/>
    </location>
</feature>
<evidence type="ECO:0000313" key="4">
    <source>
        <dbReference type="Proteomes" id="UP000291469"/>
    </source>
</evidence>
<evidence type="ECO:0000313" key="3">
    <source>
        <dbReference type="EMBL" id="QBI19543.1"/>
    </source>
</evidence>
<dbReference type="RefSeq" id="WP_131154540.1">
    <property type="nucleotide sequence ID" value="NZ_CP036402.1"/>
</dbReference>
<feature type="transmembrane region" description="Helical" evidence="2">
    <location>
        <begin position="417"/>
        <end position="437"/>
    </location>
</feature>
<reference evidence="3 4" key="1">
    <citation type="submission" date="2019-01" db="EMBL/GenBank/DDBJ databases">
        <title>Egibacter rhizosphaerae EGI 80759T.</title>
        <authorList>
            <person name="Chen D.-D."/>
            <person name="Tian Y."/>
            <person name="Jiao J.-Y."/>
            <person name="Zhang X.-T."/>
            <person name="Zhang Y.-G."/>
            <person name="Zhang Y."/>
            <person name="Xiao M."/>
            <person name="Shu W.-S."/>
            <person name="Li W.-J."/>
        </authorList>
    </citation>
    <scope>NUCLEOTIDE SEQUENCE [LARGE SCALE GENOMIC DNA]</scope>
    <source>
        <strain evidence="3 4">EGI 80759</strain>
    </source>
</reference>
<feature type="transmembrane region" description="Helical" evidence="2">
    <location>
        <begin position="202"/>
        <end position="219"/>
    </location>
</feature>
<proteinExistence type="predicted"/>
<feature type="transmembrane region" description="Helical" evidence="2">
    <location>
        <begin position="335"/>
        <end position="366"/>
    </location>
</feature>
<keyword evidence="2" id="KW-0472">Membrane</keyword>
<keyword evidence="2" id="KW-1133">Transmembrane helix</keyword>
<sequence>MTTATSDVRYPWFKRQDVDGFFALFQNNAANFIIVAVTLLGFGYPPEIVFGRVIPGAAVAVLAGNLYYAWMAARLARREQRTDVTALAYGISTPVMFVFLFGVSLPALELTGDPETAWRVATAAALLAGVVEAAFALIGRWVKHHLPRAAMLGALAGVALTFIAGELLFTVFDAPIVGLVALAIVLVAFVGKVALPFRIPASLVAILIGTALAYAIGVADTGEAAEGLDRVGWWPAVPTVAGFDGLTLLFGAAATLLAVVLPITLYNAVETMNNVEAMEAAGDRYDVRECQAVDGAGTVIGALFGSMFPTTVYIASVGSKWMGAGRGYSILNGAVYLLAALSGLIAAMAAIIPLAAVGPILVFVGISMIATAYQTTEVRHHAAVAIAMLPYFANWVMTQFDGEAPEVLADVSEGIVPLGQGALFTAMLLGAITVFVIDVRFYRAAVVALVGAGLSFVGVIHAPELGLNASPDYSIAYVLVAALLAGCGAARLGERKVGEPVPDPIVEQTVSADDEPPPDRGGHGG</sequence>
<evidence type="ECO:0000256" key="1">
    <source>
        <dbReference type="SAM" id="MobiDB-lite"/>
    </source>
</evidence>
<feature type="transmembrane region" description="Helical" evidence="2">
    <location>
        <begin position="474"/>
        <end position="492"/>
    </location>
</feature>
<keyword evidence="2" id="KW-0812">Transmembrane</keyword>
<keyword evidence="4" id="KW-1185">Reference proteome</keyword>
<feature type="region of interest" description="Disordered" evidence="1">
    <location>
        <begin position="498"/>
        <end position="525"/>
    </location>
</feature>
<protein>
    <submittedName>
        <fullName evidence="3">NCS2 family permease</fullName>
    </submittedName>
</protein>
<dbReference type="AlphaFoldDB" id="A0A411YE60"/>
<dbReference type="PANTHER" id="PTHR31610">
    <property type="entry name" value="SLR0360 PROTEIN"/>
    <property type="match status" value="1"/>
</dbReference>
<dbReference type="OrthoDB" id="3320984at2"/>
<feature type="transmembrane region" description="Helical" evidence="2">
    <location>
        <begin position="290"/>
        <end position="315"/>
    </location>
</feature>